<dbReference type="InterPro" id="IPR029016">
    <property type="entry name" value="GAF-like_dom_sf"/>
</dbReference>
<sequence length="239" mass="25064">MPEPAWHAPATVLPGRQLSELAEQAARCTAGCCGADATVSEPGAEGARNGRPGPVAVTHPDLASVVTAQLRSGEGPIPEAIATGEPVGADDLLQEQRWPEFRARALDSGVRAAVTLPFPRAGLTVALSLYSFRSGSLLKNGCCAARALGELAATSLVRDERYRAALTEVDQLGTALRTRPVVDQASGIVMHVLGCDADEAFAILRRISQHSNEKLADVAAAVVRRRGRGLEKDLTTLAT</sequence>
<dbReference type="SMART" id="SM01012">
    <property type="entry name" value="ANTAR"/>
    <property type="match status" value="1"/>
</dbReference>
<dbReference type="Pfam" id="PF03861">
    <property type="entry name" value="ANTAR"/>
    <property type="match status" value="1"/>
</dbReference>
<dbReference type="AlphaFoldDB" id="A0A1G8UHY5"/>
<dbReference type="Gene3D" id="3.30.450.40">
    <property type="match status" value="1"/>
</dbReference>
<evidence type="ECO:0000259" key="3">
    <source>
        <dbReference type="PROSITE" id="PS50921"/>
    </source>
</evidence>
<dbReference type="EMBL" id="FNFF01000001">
    <property type="protein sequence ID" value="SDJ53453.1"/>
    <property type="molecule type" value="Genomic_DNA"/>
</dbReference>
<evidence type="ECO:0000313" key="5">
    <source>
        <dbReference type="Proteomes" id="UP000199155"/>
    </source>
</evidence>
<dbReference type="PROSITE" id="PS50921">
    <property type="entry name" value="ANTAR"/>
    <property type="match status" value="1"/>
</dbReference>
<dbReference type="Gene3D" id="1.10.10.10">
    <property type="entry name" value="Winged helix-like DNA-binding domain superfamily/Winged helix DNA-binding domain"/>
    <property type="match status" value="1"/>
</dbReference>
<dbReference type="SUPFAM" id="SSF52172">
    <property type="entry name" value="CheY-like"/>
    <property type="match status" value="1"/>
</dbReference>
<dbReference type="InterPro" id="IPR036388">
    <property type="entry name" value="WH-like_DNA-bd_sf"/>
</dbReference>
<feature type="domain" description="ANTAR" evidence="3">
    <location>
        <begin position="162"/>
        <end position="223"/>
    </location>
</feature>
<evidence type="ECO:0000256" key="2">
    <source>
        <dbReference type="ARBA" id="ARBA00023163"/>
    </source>
</evidence>
<dbReference type="STRING" id="417292.SAMN05421806_101869"/>
<evidence type="ECO:0000256" key="1">
    <source>
        <dbReference type="ARBA" id="ARBA00023015"/>
    </source>
</evidence>
<dbReference type="GO" id="GO:0003723">
    <property type="term" value="F:RNA binding"/>
    <property type="evidence" value="ECO:0007669"/>
    <property type="project" value="InterPro"/>
</dbReference>
<dbReference type="Proteomes" id="UP000199155">
    <property type="component" value="Unassembled WGS sequence"/>
</dbReference>
<reference evidence="4 5" key="1">
    <citation type="submission" date="2016-10" db="EMBL/GenBank/DDBJ databases">
        <authorList>
            <person name="de Groot N.N."/>
        </authorList>
    </citation>
    <scope>NUCLEOTIDE SEQUENCE [LARGE SCALE GENOMIC DNA]</scope>
    <source>
        <strain evidence="4 5">CGMCC 4.5727</strain>
    </source>
</reference>
<dbReference type="InterPro" id="IPR005561">
    <property type="entry name" value="ANTAR"/>
</dbReference>
<name>A0A1G8UHY5_9ACTN</name>
<keyword evidence="1" id="KW-0805">Transcription regulation</keyword>
<dbReference type="OrthoDB" id="4929862at2"/>
<accession>A0A1G8UHY5</accession>
<protein>
    <submittedName>
        <fullName evidence="4">ANTAR domain-containing protein</fullName>
    </submittedName>
</protein>
<keyword evidence="5" id="KW-1185">Reference proteome</keyword>
<dbReference type="RefSeq" id="WP_093607268.1">
    <property type="nucleotide sequence ID" value="NZ_FNFF01000001.1"/>
</dbReference>
<proteinExistence type="predicted"/>
<keyword evidence="2" id="KW-0804">Transcription</keyword>
<gene>
    <name evidence="4" type="ORF">SAMN05421806_101869</name>
</gene>
<dbReference type="InterPro" id="IPR011006">
    <property type="entry name" value="CheY-like_superfamily"/>
</dbReference>
<evidence type="ECO:0000313" key="4">
    <source>
        <dbReference type="EMBL" id="SDJ53453.1"/>
    </source>
</evidence>
<organism evidence="4 5">
    <name type="scientific">Streptomyces indicus</name>
    <dbReference type="NCBI Taxonomy" id="417292"/>
    <lineage>
        <taxon>Bacteria</taxon>
        <taxon>Bacillati</taxon>
        <taxon>Actinomycetota</taxon>
        <taxon>Actinomycetes</taxon>
        <taxon>Kitasatosporales</taxon>
        <taxon>Streptomycetaceae</taxon>
        <taxon>Streptomyces</taxon>
    </lineage>
</organism>